<evidence type="ECO:0000313" key="2">
    <source>
        <dbReference type="EMBL" id="RUO36596.1"/>
    </source>
</evidence>
<comment type="caution">
    <text evidence="2">The sequence shown here is derived from an EMBL/GenBank/DDBJ whole genome shotgun (WGS) entry which is preliminary data.</text>
</comment>
<evidence type="ECO:0000313" key="3">
    <source>
        <dbReference type="Proteomes" id="UP000288405"/>
    </source>
</evidence>
<gene>
    <name evidence="2" type="ORF">CWE11_01935</name>
</gene>
<organism evidence="2 3">
    <name type="scientific">Aliidiomarina sanyensis</name>
    <dbReference type="NCBI Taxonomy" id="1249555"/>
    <lineage>
        <taxon>Bacteria</taxon>
        <taxon>Pseudomonadati</taxon>
        <taxon>Pseudomonadota</taxon>
        <taxon>Gammaproteobacteria</taxon>
        <taxon>Alteromonadales</taxon>
        <taxon>Idiomarinaceae</taxon>
        <taxon>Aliidiomarina</taxon>
    </lineage>
</organism>
<feature type="domain" description="SnoaL-like" evidence="1">
    <location>
        <begin position="18"/>
        <end position="113"/>
    </location>
</feature>
<proteinExistence type="predicted"/>
<name>A0A432WS49_9GAMM</name>
<dbReference type="AlphaFoldDB" id="A0A432WS49"/>
<dbReference type="SUPFAM" id="SSF54427">
    <property type="entry name" value="NTF2-like"/>
    <property type="match status" value="1"/>
</dbReference>
<dbReference type="RefSeq" id="WP_126775910.1">
    <property type="nucleotide sequence ID" value="NZ_PIPM01000001.1"/>
</dbReference>
<dbReference type="InterPro" id="IPR037401">
    <property type="entry name" value="SnoaL-like"/>
</dbReference>
<dbReference type="Gene3D" id="3.10.450.50">
    <property type="match status" value="1"/>
</dbReference>
<reference evidence="2 3" key="1">
    <citation type="journal article" date="2011" name="Front. Microbiol.">
        <title>Genomic signatures of strain selection and enhancement in Bacillus atrophaeus var. globigii, a historical biowarfare simulant.</title>
        <authorList>
            <person name="Gibbons H.S."/>
            <person name="Broomall S.M."/>
            <person name="McNew L.A."/>
            <person name="Daligault H."/>
            <person name="Chapman C."/>
            <person name="Bruce D."/>
            <person name="Karavis M."/>
            <person name="Krepps M."/>
            <person name="McGregor P.A."/>
            <person name="Hong C."/>
            <person name="Park K.H."/>
            <person name="Akmal A."/>
            <person name="Feldman A."/>
            <person name="Lin J.S."/>
            <person name="Chang W.E."/>
            <person name="Higgs B.W."/>
            <person name="Demirev P."/>
            <person name="Lindquist J."/>
            <person name="Liem A."/>
            <person name="Fochler E."/>
            <person name="Read T.D."/>
            <person name="Tapia R."/>
            <person name="Johnson S."/>
            <person name="Bishop-Lilly K.A."/>
            <person name="Detter C."/>
            <person name="Han C."/>
            <person name="Sozhamannan S."/>
            <person name="Rosenzweig C.N."/>
            <person name="Skowronski E.W."/>
        </authorList>
    </citation>
    <scope>NUCLEOTIDE SEQUENCE [LARGE SCALE GENOMIC DNA]</scope>
    <source>
        <strain evidence="2 3">GYP-17</strain>
    </source>
</reference>
<accession>A0A432WS49</accession>
<protein>
    <submittedName>
        <fullName evidence="2">Nuclear transport factor 2 family protein</fullName>
    </submittedName>
</protein>
<evidence type="ECO:0000259" key="1">
    <source>
        <dbReference type="Pfam" id="PF12680"/>
    </source>
</evidence>
<dbReference type="InterPro" id="IPR032710">
    <property type="entry name" value="NTF2-like_dom_sf"/>
</dbReference>
<dbReference type="Pfam" id="PF12680">
    <property type="entry name" value="SnoaL_2"/>
    <property type="match status" value="1"/>
</dbReference>
<sequence>MAKFKTQARRDLIAEFKTFYGDLTAQDLKSLSSIYHEEVTFIDPVMQVNGRESLQAYLEHGLSNAQSCQFVIHEEMIDAKQGFLVWQMRLQHEKLAGGIEIVVPGTTHVVFDEETNSIRHHIDYYDLGAMIYEHIPVLGWVINKVRRRLEHA</sequence>
<dbReference type="Proteomes" id="UP000288405">
    <property type="component" value="Unassembled WGS sequence"/>
</dbReference>
<keyword evidence="3" id="KW-1185">Reference proteome</keyword>
<dbReference type="EMBL" id="PIPM01000001">
    <property type="protein sequence ID" value="RUO36596.1"/>
    <property type="molecule type" value="Genomic_DNA"/>
</dbReference>
<dbReference type="OrthoDB" id="1115105at2"/>